<comment type="caution">
    <text evidence="25">The sequence shown here is derived from an EMBL/GenBank/DDBJ whole genome shotgun (WGS) entry which is preliminary data.</text>
</comment>
<evidence type="ECO:0000256" key="15">
    <source>
        <dbReference type="ARBA" id="ARBA00023157"/>
    </source>
</evidence>
<dbReference type="InterPro" id="IPR013111">
    <property type="entry name" value="EGF_extracell"/>
</dbReference>
<keyword evidence="7 21" id="KW-0732">Signal</keyword>
<feature type="chain" id="PRO_5043651619" description="Integrin beta" evidence="21">
    <location>
        <begin position="22"/>
        <end position="780"/>
    </location>
</feature>
<comment type="subcellular location">
    <subcellularLocation>
        <location evidence="1 18">Cell membrane</location>
        <topology evidence="1 18">Single-pass type I membrane protein</topology>
    </subcellularLocation>
</comment>
<dbReference type="InterPro" id="IPR040622">
    <property type="entry name" value="EGF_integrin_1"/>
</dbReference>
<dbReference type="PRINTS" id="PR01186">
    <property type="entry name" value="INTEGRINB"/>
</dbReference>
<evidence type="ECO:0000256" key="13">
    <source>
        <dbReference type="ARBA" id="ARBA00023037"/>
    </source>
</evidence>
<dbReference type="InterPro" id="IPR057243">
    <property type="entry name" value="Integrin_I-EGF_CS"/>
</dbReference>
<reference evidence="25 26" key="1">
    <citation type="submission" date="2024-04" db="EMBL/GenBank/DDBJ databases">
        <authorList>
            <consortium name="Genoscope - CEA"/>
            <person name="William W."/>
        </authorList>
    </citation>
    <scope>NUCLEOTIDE SEQUENCE [LARGE SCALE GENOMIC DNA]</scope>
</reference>
<evidence type="ECO:0000256" key="8">
    <source>
        <dbReference type="ARBA" id="ARBA00022737"/>
    </source>
</evidence>
<feature type="disulfide bond" evidence="17">
    <location>
        <begin position="190"/>
        <end position="199"/>
    </location>
</feature>
<feature type="disulfide bond" evidence="17">
    <location>
        <begin position="579"/>
        <end position="586"/>
    </location>
</feature>
<dbReference type="PROSITE" id="PS00243">
    <property type="entry name" value="I_EGF_1"/>
    <property type="match status" value="1"/>
</dbReference>
<dbReference type="EMBL" id="CAXITT010000743">
    <property type="protein sequence ID" value="CAL1545862.1"/>
    <property type="molecule type" value="Genomic_DNA"/>
</dbReference>
<evidence type="ECO:0000313" key="26">
    <source>
        <dbReference type="Proteomes" id="UP001497497"/>
    </source>
</evidence>
<name>A0AAV2IJD7_LYMST</name>
<keyword evidence="6" id="KW-0479">Metal-binding</keyword>
<organism evidence="25 26">
    <name type="scientific">Lymnaea stagnalis</name>
    <name type="common">Great pond snail</name>
    <name type="synonym">Helix stagnalis</name>
    <dbReference type="NCBI Taxonomy" id="6523"/>
    <lineage>
        <taxon>Eukaryota</taxon>
        <taxon>Metazoa</taxon>
        <taxon>Spiralia</taxon>
        <taxon>Lophotrochozoa</taxon>
        <taxon>Mollusca</taxon>
        <taxon>Gastropoda</taxon>
        <taxon>Heterobranchia</taxon>
        <taxon>Euthyneura</taxon>
        <taxon>Panpulmonata</taxon>
        <taxon>Hygrophila</taxon>
        <taxon>Lymnaeoidea</taxon>
        <taxon>Lymnaeidae</taxon>
        <taxon>Lymnaea</taxon>
    </lineage>
</organism>
<feature type="disulfide bond" evidence="17">
    <location>
        <begin position="601"/>
        <end position="606"/>
    </location>
</feature>
<feature type="signal peptide" evidence="21">
    <location>
        <begin position="1"/>
        <end position="21"/>
    </location>
</feature>
<dbReference type="AlphaFoldDB" id="A0AAV2IJD7"/>
<feature type="disulfide bond" evidence="17">
    <location>
        <begin position="568"/>
        <end position="577"/>
    </location>
</feature>
<keyword evidence="15 17" id="KW-1015">Disulfide bond</keyword>
<feature type="domain" description="Integrin beta subunit VWA" evidence="22">
    <location>
        <begin position="29"/>
        <end position="452"/>
    </location>
</feature>
<feature type="disulfide bond" evidence="17">
    <location>
        <begin position="247"/>
        <end position="288"/>
    </location>
</feature>
<evidence type="ECO:0000256" key="3">
    <source>
        <dbReference type="ARBA" id="ARBA00022475"/>
    </source>
</evidence>
<evidence type="ECO:0000256" key="17">
    <source>
        <dbReference type="PIRSR" id="PIRSR002512-1"/>
    </source>
</evidence>
<keyword evidence="11 18" id="KW-0130">Cell adhesion</keyword>
<dbReference type="InterPro" id="IPR014836">
    <property type="entry name" value="Integrin_bsu_cyt_dom"/>
</dbReference>
<evidence type="ECO:0000256" key="20">
    <source>
        <dbReference type="SAM" id="Phobius"/>
    </source>
</evidence>
<keyword evidence="5 18" id="KW-0812">Transmembrane</keyword>
<feature type="disulfide bond" evidence="17">
    <location>
        <begin position="608"/>
        <end position="617"/>
    </location>
</feature>
<evidence type="ECO:0000256" key="6">
    <source>
        <dbReference type="ARBA" id="ARBA00022723"/>
    </source>
</evidence>
<evidence type="ECO:0000256" key="4">
    <source>
        <dbReference type="ARBA" id="ARBA00022536"/>
    </source>
</evidence>
<feature type="disulfide bond" evidence="17">
    <location>
        <begin position="561"/>
        <end position="566"/>
    </location>
</feature>
<dbReference type="GO" id="GO:0098609">
    <property type="term" value="P:cell-cell adhesion"/>
    <property type="evidence" value="ECO:0007669"/>
    <property type="project" value="TreeGrafter"/>
</dbReference>
<keyword evidence="10" id="KW-0460">Magnesium</keyword>
<dbReference type="InterPro" id="IPR012896">
    <property type="entry name" value="Integrin_bsu_tail"/>
</dbReference>
<keyword evidence="8" id="KW-0677">Repeat</keyword>
<keyword evidence="13 18" id="KW-0401">Integrin</keyword>
<dbReference type="Gene3D" id="2.10.25.10">
    <property type="entry name" value="Laminin"/>
    <property type="match status" value="3"/>
</dbReference>
<feature type="disulfide bond" evidence="17">
    <location>
        <begin position="652"/>
        <end position="678"/>
    </location>
</feature>
<dbReference type="InterPro" id="IPR015812">
    <property type="entry name" value="Integrin_bsu"/>
</dbReference>
<evidence type="ECO:0000256" key="18">
    <source>
        <dbReference type="RuleBase" id="RU000633"/>
    </source>
</evidence>
<dbReference type="Gene3D" id="3.30.1680.10">
    <property type="entry name" value="ligand-binding face of the semaphorins, domain 2"/>
    <property type="match status" value="1"/>
</dbReference>
<feature type="disulfide bond" evidence="17">
    <location>
        <begin position="522"/>
        <end position="527"/>
    </location>
</feature>
<evidence type="ECO:0000313" key="25">
    <source>
        <dbReference type="EMBL" id="CAL1545862.1"/>
    </source>
</evidence>
<dbReference type="GO" id="GO:0007229">
    <property type="term" value="P:integrin-mediated signaling pathway"/>
    <property type="evidence" value="ECO:0007669"/>
    <property type="project" value="UniProtKB-KW"/>
</dbReference>
<dbReference type="Gene3D" id="1.20.5.100">
    <property type="entry name" value="Cytochrome c1, transmembrane anchor, C-terminal"/>
    <property type="match status" value="1"/>
</dbReference>
<evidence type="ECO:0000256" key="7">
    <source>
        <dbReference type="ARBA" id="ARBA00022729"/>
    </source>
</evidence>
<dbReference type="Pfam" id="PF18372">
    <property type="entry name" value="I-EGF_1"/>
    <property type="match status" value="1"/>
</dbReference>
<feature type="disulfide bond" evidence="17">
    <location>
        <begin position="30"/>
        <end position="40"/>
    </location>
</feature>
<dbReference type="SMART" id="SM01241">
    <property type="entry name" value="Integrin_b_cyt"/>
    <property type="match status" value="1"/>
</dbReference>
<evidence type="ECO:0000256" key="5">
    <source>
        <dbReference type="ARBA" id="ARBA00022692"/>
    </source>
</evidence>
<dbReference type="GO" id="GO:0016477">
    <property type="term" value="P:cell migration"/>
    <property type="evidence" value="ECO:0007669"/>
    <property type="project" value="TreeGrafter"/>
</dbReference>
<feature type="disulfide bond" evidence="17">
    <location>
        <begin position="468"/>
        <end position="480"/>
    </location>
</feature>
<evidence type="ECO:0000256" key="19">
    <source>
        <dbReference type="SAM" id="MobiDB-lite"/>
    </source>
</evidence>
<feature type="disulfide bond" evidence="17">
    <location>
        <begin position="482"/>
        <end position="491"/>
    </location>
</feature>
<dbReference type="Pfam" id="PF17205">
    <property type="entry name" value="PSI_integrin"/>
    <property type="match status" value="1"/>
</dbReference>
<dbReference type="SUPFAM" id="SSF69179">
    <property type="entry name" value="Integrin domains"/>
    <property type="match status" value="1"/>
</dbReference>
<keyword evidence="4" id="KW-0245">EGF-like domain</keyword>
<keyword evidence="12 20" id="KW-1133">Transmembrane helix</keyword>
<feature type="disulfide bond" evidence="17">
    <location>
        <begin position="524"/>
        <end position="553"/>
    </location>
</feature>
<dbReference type="PROSITE" id="PS52047">
    <property type="entry name" value="I_EGF_2"/>
    <property type="match status" value="2"/>
</dbReference>
<feature type="disulfide bond" evidence="17">
    <location>
        <begin position="43"/>
        <end position="53"/>
    </location>
</feature>
<gene>
    <name evidence="25" type="ORF">GSLYS_00019239001</name>
</gene>
<dbReference type="GO" id="GO:0008305">
    <property type="term" value="C:integrin complex"/>
    <property type="evidence" value="ECO:0007669"/>
    <property type="project" value="TreeGrafter"/>
</dbReference>
<evidence type="ECO:0000256" key="2">
    <source>
        <dbReference type="ARBA" id="ARBA00007449"/>
    </source>
</evidence>
<comment type="similarity">
    <text evidence="2 18">Belongs to the integrin beta chain family.</text>
</comment>
<dbReference type="Gene3D" id="3.40.50.410">
    <property type="entry name" value="von Willebrand factor, type A domain"/>
    <property type="match status" value="1"/>
</dbReference>
<feature type="disulfide bond" evidence="17">
    <location>
        <begin position="450"/>
        <end position="454"/>
    </location>
</feature>
<dbReference type="Gene3D" id="2.60.40.1510">
    <property type="entry name" value="ntegrin, alpha v. Chain A, domain 3"/>
    <property type="match status" value="1"/>
</dbReference>
<evidence type="ECO:0000256" key="16">
    <source>
        <dbReference type="ARBA" id="ARBA00023180"/>
    </source>
</evidence>
<dbReference type="GO" id="GO:0005925">
    <property type="term" value="C:focal adhesion"/>
    <property type="evidence" value="ECO:0007669"/>
    <property type="project" value="TreeGrafter"/>
</dbReference>
<dbReference type="Pfam" id="PF00362">
    <property type="entry name" value="Integrin_beta"/>
    <property type="match status" value="1"/>
</dbReference>
<dbReference type="InterPro" id="IPR036349">
    <property type="entry name" value="Integrin_bsu_tail_dom_sf"/>
</dbReference>
<dbReference type="PIRSF" id="PIRSF002512">
    <property type="entry name" value="Integrin_B"/>
    <property type="match status" value="1"/>
</dbReference>
<dbReference type="SMART" id="SM00187">
    <property type="entry name" value="INB"/>
    <property type="match status" value="1"/>
</dbReference>
<evidence type="ECO:0000259" key="23">
    <source>
        <dbReference type="SMART" id="SM01241"/>
    </source>
</evidence>
<evidence type="ECO:0000256" key="10">
    <source>
        <dbReference type="ARBA" id="ARBA00022842"/>
    </source>
</evidence>
<evidence type="ECO:0000256" key="9">
    <source>
        <dbReference type="ARBA" id="ARBA00022837"/>
    </source>
</evidence>
<accession>A0AAV2IJD7</accession>
<dbReference type="SUPFAM" id="SSF53300">
    <property type="entry name" value="vWA-like"/>
    <property type="match status" value="1"/>
</dbReference>
<feature type="disulfide bond" evidence="17">
    <location>
        <begin position="603"/>
        <end position="648"/>
    </location>
</feature>
<feature type="disulfide bond" evidence="17">
    <location>
        <begin position="563"/>
        <end position="595"/>
    </location>
</feature>
<dbReference type="GO" id="GO:0033627">
    <property type="term" value="P:cell adhesion mediated by integrin"/>
    <property type="evidence" value="ECO:0007669"/>
    <property type="project" value="TreeGrafter"/>
</dbReference>
<keyword evidence="14 20" id="KW-0472">Membrane</keyword>
<evidence type="ECO:0000256" key="11">
    <source>
        <dbReference type="ARBA" id="ARBA00022889"/>
    </source>
</evidence>
<keyword evidence="9" id="KW-0106">Calcium</keyword>
<dbReference type="SUPFAM" id="SSF103575">
    <property type="entry name" value="Plexin repeat"/>
    <property type="match status" value="1"/>
</dbReference>
<feature type="disulfide bond" evidence="17">
    <location>
        <begin position="636"/>
        <end position="701"/>
    </location>
</feature>
<dbReference type="InterPro" id="IPR002369">
    <property type="entry name" value="Integrin_bsu_VWA"/>
</dbReference>
<dbReference type="SUPFAM" id="SSF69687">
    <property type="entry name" value="Integrin beta tail domain"/>
    <property type="match status" value="1"/>
</dbReference>
<evidence type="ECO:0000256" key="12">
    <source>
        <dbReference type="ARBA" id="ARBA00022989"/>
    </source>
</evidence>
<dbReference type="GO" id="GO:0046872">
    <property type="term" value="F:metal ion binding"/>
    <property type="evidence" value="ECO:0007669"/>
    <property type="project" value="UniProtKB-KW"/>
</dbReference>
<protein>
    <recommendedName>
        <fullName evidence="18">Integrin beta</fullName>
    </recommendedName>
</protein>
<dbReference type="Pfam" id="PF08725">
    <property type="entry name" value="Integrin_b_cyt"/>
    <property type="match status" value="1"/>
</dbReference>
<dbReference type="SMART" id="SM01242">
    <property type="entry name" value="Integrin_B_tail"/>
    <property type="match status" value="1"/>
</dbReference>
<sequence>MGVATLVAALFILLGLQGVSSQTVCSGNTCSECIAFDYGCAWCTQKNFTKPRCRPSSSLETAGCQPNEIINPNTGTVNTQNDPVGDTSGSNPNAIQIQPQKVKIRSRMRANNIITMTFRAANNFPVDLYFLFDNSISMDKQIKNLASLSLLIGGSIGNISRNYLMGYGVFQDKVILPFTDTTPVKLLNPCAHATRNTSCAPPFEYKNLLKMTKDTKVFQETVIKTAVTGNLDHPEGSADAIMQAVTCQKEIGWRNNSRKLLIFASNDRFHLAGDGRLAGIVIPNDGACHLDQDGKYAKELEQDYPSVSQLTDTVGKHEVHIIFAVTKEQEDLFKELAKRIPQSVVKLLDDGEKSNIKDIIERKYKEMISEVKIIHEKVKGVDIEIRARSQICEIQGTNVCKGLEIGSSINFDVEITVTECPPPGERKKKVVIYPEFMKNDKMELEIDIICDCQCDDTSAVGELNSEFCSDGNGTFKCGLCECYENRFGEFCECDLKGRDSATSLCSRPGDNTTKECSGFGKCECNICKCDPDYSGQFCQCYDKGCGSSNREVCGGGNRGQCVCGECKCKDGYSGSTCECSTSNSSCLQIPDGDVCSKKGVCECGLCVCDKGYTGSFCENCFLCGEGVCDSPTYRKCADCTINNQDVQCPTDCPEIQIVESLKDLDGNGICSIKQSDGCFISFRVVSSESNVTILLQKTKTCPEPVDILPIAAGVVGGVVAIGLLILLLWKILTSIFDKIEYSKFEEDLKQCKWAQQDNPFYKGATTTYKNPMLDTNQPMD</sequence>
<dbReference type="InterPro" id="IPR033760">
    <property type="entry name" value="Integrin_beta_N"/>
</dbReference>
<proteinExistence type="inferred from homology"/>
<feature type="disulfide bond" evidence="17">
    <location>
        <begin position="628"/>
        <end position="639"/>
    </location>
</feature>
<dbReference type="PANTHER" id="PTHR10082">
    <property type="entry name" value="INTEGRIN BETA SUBUNIT"/>
    <property type="match status" value="1"/>
</dbReference>
<evidence type="ECO:0000256" key="14">
    <source>
        <dbReference type="ARBA" id="ARBA00023136"/>
    </source>
</evidence>
<evidence type="ECO:0000256" key="1">
    <source>
        <dbReference type="ARBA" id="ARBA00004251"/>
    </source>
</evidence>
<evidence type="ECO:0000256" key="21">
    <source>
        <dbReference type="SAM" id="SignalP"/>
    </source>
</evidence>
<feature type="disulfide bond" evidence="17">
    <location>
        <begin position="529"/>
        <end position="538"/>
    </location>
</feature>
<dbReference type="InterPro" id="IPR036465">
    <property type="entry name" value="vWFA_dom_sf"/>
</dbReference>
<feature type="domain" description="Integrin beta subunit cytoplasmic" evidence="23">
    <location>
        <begin position="730"/>
        <end position="776"/>
    </location>
</feature>
<feature type="disulfide bond" evidence="17">
    <location>
        <begin position="540"/>
        <end position="545"/>
    </location>
</feature>
<dbReference type="GO" id="GO:0009986">
    <property type="term" value="C:cell surface"/>
    <property type="evidence" value="ECO:0007669"/>
    <property type="project" value="TreeGrafter"/>
</dbReference>
<feature type="disulfide bond" evidence="17">
    <location>
        <begin position="33"/>
        <end position="64"/>
    </location>
</feature>
<dbReference type="Pfam" id="PF07974">
    <property type="entry name" value="EGF_2"/>
    <property type="match status" value="1"/>
</dbReference>
<keyword evidence="26" id="KW-1185">Reference proteome</keyword>
<dbReference type="Proteomes" id="UP001497497">
    <property type="component" value="Unassembled WGS sequence"/>
</dbReference>
<evidence type="ECO:0000259" key="22">
    <source>
        <dbReference type="SMART" id="SM00187"/>
    </source>
</evidence>
<keyword evidence="16" id="KW-0325">Glycoprotein</keyword>
<evidence type="ECO:0000259" key="24">
    <source>
        <dbReference type="SMART" id="SM01242"/>
    </source>
</evidence>
<dbReference type="InterPro" id="IPR032695">
    <property type="entry name" value="Integrin_dom_sf"/>
</dbReference>
<feature type="domain" description="Integrin beta subunit tail" evidence="24">
    <location>
        <begin position="628"/>
        <end position="706"/>
    </location>
</feature>
<dbReference type="PANTHER" id="PTHR10082:SF60">
    <property type="entry name" value="INTEGRIN BETA-PS"/>
    <property type="match status" value="1"/>
</dbReference>
<keyword evidence="3" id="KW-1003">Cell membrane</keyword>
<dbReference type="GO" id="GO:0007160">
    <property type="term" value="P:cell-matrix adhesion"/>
    <property type="evidence" value="ECO:0007669"/>
    <property type="project" value="TreeGrafter"/>
</dbReference>
<feature type="region of interest" description="Disordered" evidence="19">
    <location>
        <begin position="70"/>
        <end position="92"/>
    </location>
</feature>
<feature type="disulfide bond" evidence="17">
    <location>
        <begin position="477"/>
        <end position="516"/>
    </location>
</feature>
<feature type="disulfide bond" evidence="17">
    <location>
        <begin position="420"/>
        <end position="670"/>
    </location>
</feature>
<dbReference type="FunFam" id="3.40.50.410:FF:000002">
    <property type="entry name" value="Integrin beta"/>
    <property type="match status" value="1"/>
</dbReference>
<feature type="transmembrane region" description="Helical" evidence="20">
    <location>
        <begin position="707"/>
        <end position="729"/>
    </location>
</feature>
<dbReference type="GO" id="GO:0005178">
    <property type="term" value="F:integrin binding"/>
    <property type="evidence" value="ECO:0007669"/>
    <property type="project" value="TreeGrafter"/>
</dbReference>